<dbReference type="InterPro" id="IPR011029">
    <property type="entry name" value="DEATH-like_dom_sf"/>
</dbReference>
<dbReference type="Pfam" id="PF00619">
    <property type="entry name" value="CARD"/>
    <property type="match status" value="1"/>
</dbReference>
<gene>
    <name evidence="9" type="ORF">OYC64_012886</name>
</gene>
<evidence type="ECO:0000313" key="9">
    <source>
        <dbReference type="EMBL" id="KAL3044478.1"/>
    </source>
</evidence>
<dbReference type="PROSITE" id="PS50209">
    <property type="entry name" value="CARD"/>
    <property type="match status" value="1"/>
</dbReference>
<evidence type="ECO:0000256" key="3">
    <source>
        <dbReference type="ARBA" id="ARBA00022588"/>
    </source>
</evidence>
<dbReference type="PANTHER" id="PTHR46985:SF2">
    <property type="entry name" value="APOPTOSIS-ASSOCIATED SPECK-LIKE PROTEIN CONTAINING A CARD"/>
    <property type="match status" value="1"/>
</dbReference>
<organism evidence="9 10">
    <name type="scientific">Pagothenia borchgrevinki</name>
    <name type="common">Bald rockcod</name>
    <name type="synonym">Trematomus borchgrevinki</name>
    <dbReference type="NCBI Taxonomy" id="8213"/>
    <lineage>
        <taxon>Eukaryota</taxon>
        <taxon>Metazoa</taxon>
        <taxon>Chordata</taxon>
        <taxon>Craniata</taxon>
        <taxon>Vertebrata</taxon>
        <taxon>Euteleostomi</taxon>
        <taxon>Actinopterygii</taxon>
        <taxon>Neopterygii</taxon>
        <taxon>Teleostei</taxon>
        <taxon>Neoteleostei</taxon>
        <taxon>Acanthomorphata</taxon>
        <taxon>Eupercaria</taxon>
        <taxon>Perciformes</taxon>
        <taxon>Notothenioidei</taxon>
        <taxon>Nototheniidae</taxon>
        <taxon>Pagothenia</taxon>
    </lineage>
</organism>
<feature type="domain" description="FIIND" evidence="8">
    <location>
        <begin position="45"/>
        <end position="326"/>
    </location>
</feature>
<evidence type="ECO:0000256" key="1">
    <source>
        <dbReference type="ARBA" id="ARBA00004514"/>
    </source>
</evidence>
<proteinExistence type="predicted"/>
<dbReference type="InterPro" id="IPR001315">
    <property type="entry name" value="CARD"/>
</dbReference>
<dbReference type="GO" id="GO:0006954">
    <property type="term" value="P:inflammatory response"/>
    <property type="evidence" value="ECO:0007669"/>
    <property type="project" value="UniProtKB-KW"/>
</dbReference>
<keyword evidence="5" id="KW-0395">Inflammatory response</keyword>
<evidence type="ECO:0008006" key="11">
    <source>
        <dbReference type="Google" id="ProtNLM"/>
    </source>
</evidence>
<dbReference type="InterPro" id="IPR051249">
    <property type="entry name" value="NLRP_Inflammasome"/>
</dbReference>
<keyword evidence="2" id="KW-0963">Cytoplasm</keyword>
<dbReference type="GO" id="GO:0045087">
    <property type="term" value="P:innate immune response"/>
    <property type="evidence" value="ECO:0007669"/>
    <property type="project" value="UniProtKB-KW"/>
</dbReference>
<dbReference type="AlphaFoldDB" id="A0ABD2FU90"/>
<feature type="compositionally biased region" description="Basic and acidic residues" evidence="6">
    <location>
        <begin position="17"/>
        <end position="38"/>
    </location>
</feature>
<evidence type="ECO:0000256" key="2">
    <source>
        <dbReference type="ARBA" id="ARBA00022490"/>
    </source>
</evidence>
<comment type="caution">
    <text evidence="9">The sequence shown here is derived from an EMBL/GenBank/DDBJ whole genome shotgun (WGS) entry which is preliminary data.</text>
</comment>
<reference evidence="9 10" key="1">
    <citation type="journal article" date="2022" name="G3 (Bethesda)">
        <title>Evaluating Illumina-, Nanopore-, and PacBio-based genome assembly strategies with the bald notothen, Trematomus borchgrevinki.</title>
        <authorList>
            <person name="Rayamajhi N."/>
            <person name="Cheng C.C."/>
            <person name="Catchen J.M."/>
        </authorList>
    </citation>
    <scope>NUCLEOTIDE SEQUENCE [LARGE SCALE GENOMIC DNA]</scope>
    <source>
        <strain evidence="9">AGRC-2024</strain>
    </source>
</reference>
<keyword evidence="10" id="KW-1185">Reference proteome</keyword>
<reference evidence="9 10" key="2">
    <citation type="journal article" date="2024" name="G3 (Bethesda)">
        <title>The genome of the cryopelagic Antarctic bald notothen, Trematomus borchgrevinki.</title>
        <authorList>
            <person name="Rayamajhi N."/>
            <person name="Rivera-Colon A.G."/>
            <person name="Minhas B.F."/>
            <person name="Cheng C.C."/>
            <person name="Catchen J.M."/>
        </authorList>
    </citation>
    <scope>NUCLEOTIDE SEQUENCE [LARGE SCALE GENOMIC DNA]</scope>
    <source>
        <strain evidence="9">AGRC-2024</strain>
    </source>
</reference>
<protein>
    <recommendedName>
        <fullName evidence="11">Caspase recruitment domain-containing protein 8-like</fullName>
    </recommendedName>
</protein>
<name>A0ABD2FU90_PAGBO</name>
<dbReference type="PROSITE" id="PS51830">
    <property type="entry name" value="FIIND"/>
    <property type="match status" value="1"/>
</dbReference>
<feature type="region of interest" description="Disordered" evidence="6">
    <location>
        <begin position="1"/>
        <end position="38"/>
    </location>
</feature>
<evidence type="ECO:0000313" key="10">
    <source>
        <dbReference type="Proteomes" id="UP001619887"/>
    </source>
</evidence>
<dbReference type="EMBL" id="JBIYXZ010002087">
    <property type="protein sequence ID" value="KAL3044478.1"/>
    <property type="molecule type" value="Genomic_DNA"/>
</dbReference>
<evidence type="ECO:0000256" key="6">
    <source>
        <dbReference type="SAM" id="MobiDB-lite"/>
    </source>
</evidence>
<dbReference type="Gene3D" id="1.10.533.10">
    <property type="entry name" value="Death Domain, Fas"/>
    <property type="match status" value="1"/>
</dbReference>
<dbReference type="Pfam" id="PF13553">
    <property type="entry name" value="FIIND"/>
    <property type="match status" value="1"/>
</dbReference>
<dbReference type="Pfam" id="PF23679">
    <property type="entry name" value="UPA-FIIND"/>
    <property type="match status" value="1"/>
</dbReference>
<accession>A0ABD2FU90</accession>
<dbReference type="SUPFAM" id="SSF47986">
    <property type="entry name" value="DEATH domain"/>
    <property type="match status" value="1"/>
</dbReference>
<dbReference type="PANTHER" id="PTHR46985">
    <property type="entry name" value="NACHT, LRR AND PYD DOMAINS-CONTAINING PROTEIN 1"/>
    <property type="match status" value="1"/>
</dbReference>
<dbReference type="InterPro" id="IPR025307">
    <property type="entry name" value="FIIND_dom"/>
</dbReference>
<dbReference type="SMART" id="SM00114">
    <property type="entry name" value="CARD"/>
    <property type="match status" value="1"/>
</dbReference>
<evidence type="ECO:0000256" key="4">
    <source>
        <dbReference type="ARBA" id="ARBA00022859"/>
    </source>
</evidence>
<feature type="domain" description="CARD" evidence="7">
    <location>
        <begin position="332"/>
        <end position="415"/>
    </location>
</feature>
<dbReference type="Proteomes" id="UP001619887">
    <property type="component" value="Unassembled WGS sequence"/>
</dbReference>
<evidence type="ECO:0000259" key="8">
    <source>
        <dbReference type="PROSITE" id="PS51830"/>
    </source>
</evidence>
<dbReference type="CDD" id="cd01671">
    <property type="entry name" value="CARD"/>
    <property type="match status" value="1"/>
</dbReference>
<evidence type="ECO:0000256" key="5">
    <source>
        <dbReference type="ARBA" id="ARBA00023198"/>
    </source>
</evidence>
<evidence type="ECO:0000259" key="7">
    <source>
        <dbReference type="PROSITE" id="PS50209"/>
    </source>
</evidence>
<sequence length="415" mass="47976">MDDLRKDNPRATSPPRYVERIWLKGDETKPEKSNTYDHYGKEDETTEAQDFVTFSPAVFQCRFQQPLYRYKFPGPGAFRCNLTNLVFVMAKEAELTYMTLIWDEDLLNSGGKTPAGPLFQIKSADEDALTQLRFPHGETKEAMKDGALSVADISDEGMSILKPLEMTETHVVVDVPHLSSFGLVWHIIKRFMTKNRPIRSQLMLYLRTPIKELQIMTVIVLQENVPLHEISRQQNGAQRVRIPRHCQLDFGNKYSIHVDPEDLFLQPMHDEFSPRFGPNYHPTFEVFLDTSTESLNLKLQDQSGKVAWENRVYLQEARWLMSRRMPYSDMQLISHRSALSNGISPDTLEKLLDVLIENTILTDEQIESVRAKPQEERAREVLQMVQYKGRDPSTILLSALREVDPVICKELEIDY</sequence>
<dbReference type="GO" id="GO:0005829">
    <property type="term" value="C:cytosol"/>
    <property type="evidence" value="ECO:0007669"/>
    <property type="project" value="UniProtKB-SubCell"/>
</dbReference>
<comment type="subcellular location">
    <subcellularLocation>
        <location evidence="1">Cytoplasm</location>
        <location evidence="1">Cytosol</location>
    </subcellularLocation>
</comment>
<keyword evidence="4" id="KW-0391">Immunity</keyword>
<keyword evidence="3" id="KW-0399">Innate immunity</keyword>